<dbReference type="AlphaFoldDB" id="A0A3R7NPM4"/>
<feature type="compositionally biased region" description="Polar residues" evidence="2">
    <location>
        <begin position="530"/>
        <end position="571"/>
    </location>
</feature>
<feature type="compositionally biased region" description="Polar residues" evidence="2">
    <location>
        <begin position="148"/>
        <end position="158"/>
    </location>
</feature>
<evidence type="ECO:0000256" key="1">
    <source>
        <dbReference type="SAM" id="Coils"/>
    </source>
</evidence>
<feature type="compositionally biased region" description="Basic and acidic residues" evidence="2">
    <location>
        <begin position="781"/>
        <end position="794"/>
    </location>
</feature>
<feature type="compositionally biased region" description="Low complexity" evidence="2">
    <location>
        <begin position="489"/>
        <end position="529"/>
    </location>
</feature>
<keyword evidence="4" id="KW-1185">Reference proteome</keyword>
<reference evidence="3 4" key="2">
    <citation type="submission" date="2019-01" db="EMBL/GenBank/DDBJ databases">
        <title>The decoding of complex shrimp genome reveals the adaptation for benthos swimmer, frequently molting mechanism and breeding impact on genome.</title>
        <authorList>
            <person name="Sun Y."/>
            <person name="Gao Y."/>
            <person name="Yu Y."/>
        </authorList>
    </citation>
    <scope>NUCLEOTIDE SEQUENCE [LARGE SCALE GENOMIC DNA]</scope>
    <source>
        <tissue evidence="3">Muscle</tissue>
    </source>
</reference>
<feature type="coiled-coil region" evidence="1">
    <location>
        <begin position="35"/>
        <end position="69"/>
    </location>
</feature>
<gene>
    <name evidence="3" type="ORF">C7M84_018712</name>
</gene>
<evidence type="ECO:0000256" key="2">
    <source>
        <dbReference type="SAM" id="MobiDB-lite"/>
    </source>
</evidence>
<dbReference type="OrthoDB" id="6378337at2759"/>
<feature type="compositionally biased region" description="Polar residues" evidence="2">
    <location>
        <begin position="741"/>
        <end position="751"/>
    </location>
</feature>
<evidence type="ECO:0000313" key="3">
    <source>
        <dbReference type="EMBL" id="ROT63402.1"/>
    </source>
</evidence>
<feature type="compositionally biased region" description="Acidic residues" evidence="2">
    <location>
        <begin position="795"/>
        <end position="806"/>
    </location>
</feature>
<feature type="region of interest" description="Disordered" evidence="2">
    <location>
        <begin position="365"/>
        <end position="675"/>
    </location>
</feature>
<feature type="compositionally biased region" description="Basic and acidic residues" evidence="2">
    <location>
        <begin position="185"/>
        <end position="200"/>
    </location>
</feature>
<dbReference type="EMBL" id="QCYY01003444">
    <property type="protein sequence ID" value="ROT63402.1"/>
    <property type="molecule type" value="Genomic_DNA"/>
</dbReference>
<feature type="non-terminal residue" evidence="3">
    <location>
        <position position="1"/>
    </location>
</feature>
<feature type="compositionally biased region" description="Polar residues" evidence="2">
    <location>
        <begin position="771"/>
        <end position="780"/>
    </location>
</feature>
<feature type="compositionally biased region" description="Basic and acidic residues" evidence="2">
    <location>
        <begin position="807"/>
        <end position="821"/>
    </location>
</feature>
<feature type="compositionally biased region" description="Low complexity" evidence="2">
    <location>
        <begin position="394"/>
        <end position="433"/>
    </location>
</feature>
<feature type="coiled-coil region" evidence="1">
    <location>
        <begin position="101"/>
        <end position="135"/>
    </location>
</feature>
<feature type="compositionally biased region" description="Low complexity" evidence="2">
    <location>
        <begin position="448"/>
        <end position="480"/>
    </location>
</feature>
<dbReference type="STRING" id="6689.A0A3R7NPM4"/>
<evidence type="ECO:0000313" key="4">
    <source>
        <dbReference type="Proteomes" id="UP000283509"/>
    </source>
</evidence>
<feature type="compositionally biased region" description="Polar residues" evidence="2">
    <location>
        <begin position="824"/>
        <end position="833"/>
    </location>
</feature>
<feature type="compositionally biased region" description="Basic and acidic residues" evidence="2">
    <location>
        <begin position="955"/>
        <end position="966"/>
    </location>
</feature>
<proteinExistence type="predicted"/>
<keyword evidence="1" id="KW-0175">Coiled coil</keyword>
<feature type="region of interest" description="Disordered" evidence="2">
    <location>
        <begin position="930"/>
        <end position="983"/>
    </location>
</feature>
<accession>A0A3R7NPM4</accession>
<comment type="caution">
    <text evidence="3">The sequence shown here is derived from an EMBL/GenBank/DDBJ whole genome shotgun (WGS) entry which is preliminary data.</text>
</comment>
<feature type="region of interest" description="Disordered" evidence="2">
    <location>
        <begin position="148"/>
        <end position="207"/>
    </location>
</feature>
<name>A0A3R7NPM4_PENVA</name>
<feature type="compositionally biased region" description="Low complexity" evidence="2">
    <location>
        <begin position="573"/>
        <end position="597"/>
    </location>
</feature>
<organism evidence="3 4">
    <name type="scientific">Penaeus vannamei</name>
    <name type="common">Whiteleg shrimp</name>
    <name type="synonym">Litopenaeus vannamei</name>
    <dbReference type="NCBI Taxonomy" id="6689"/>
    <lineage>
        <taxon>Eukaryota</taxon>
        <taxon>Metazoa</taxon>
        <taxon>Ecdysozoa</taxon>
        <taxon>Arthropoda</taxon>
        <taxon>Crustacea</taxon>
        <taxon>Multicrustacea</taxon>
        <taxon>Malacostraca</taxon>
        <taxon>Eumalacostraca</taxon>
        <taxon>Eucarida</taxon>
        <taxon>Decapoda</taxon>
        <taxon>Dendrobranchiata</taxon>
        <taxon>Penaeoidea</taxon>
        <taxon>Penaeidae</taxon>
        <taxon>Penaeus</taxon>
    </lineage>
</organism>
<reference evidence="3 4" key="1">
    <citation type="submission" date="2018-04" db="EMBL/GenBank/DDBJ databases">
        <authorList>
            <person name="Zhang X."/>
            <person name="Yuan J."/>
            <person name="Li F."/>
            <person name="Xiang J."/>
        </authorList>
    </citation>
    <scope>NUCLEOTIDE SEQUENCE [LARGE SCALE GENOMIC DNA]</scope>
    <source>
        <tissue evidence="3">Muscle</tissue>
    </source>
</reference>
<feature type="region of interest" description="Disordered" evidence="2">
    <location>
        <begin position="741"/>
        <end position="833"/>
    </location>
</feature>
<protein>
    <submittedName>
        <fullName evidence="3">Putative IQ domain-containing protein E isoform X1</fullName>
    </submittedName>
</protein>
<sequence length="1015" mass="112703">IDVGGVKPLVSRTEIHCGRTGNSRTNAGKPAYKSQEEQYQEIQELRRHLGELREENSGLKTRTRRLEEDLIRRDRQIEQLMDPAKNDEARRKLTDKGASLVSSLKLRVSRLESTLKDKEAELAKLQASAKATALNELKIEAETYYQEVPQQSSPQHTHAQLHLQPPTPPDGKSMNVAHWSNLRGSGRESREGMHGYRDGGDGQESPTHSLRHALTQMEEENARLGQQVAALASEKAKLTADIERVLGLSDEVKSNYEGLNRAELIREIERRHEEVTRLESQHSQLTEALARRNDLAGDSGVLLQARVSELQAREVEWERERSSMRELINTLKDDRLFYKETAQKKESELDGLRQEIQTLQQEVISLHDQNRRRNERPTPPPQRSVRGTARPTVSSASRSGSSSEANTPTRRPRTSSARPPPASTRTQRSSKSSSEPREIPPQSKSRKTPTPQTTKKPTVTKPSSRQTSSTSSPSKVTPSSLQNSAGNARPSSGSRRTTVSSASSSPKASPYASPKHTSAASRANSISASKTPTPLSSPRKTAGTASPQQKPATKTSPQHKQSGLTSPSKVPTSRASSRTSTPSSSVKSSPSKVNSANRSPSKVPLPSKTSSPIKSPAKKREESASPTRSPRTVKQDTVRESSLYATSRHLVESLSRGIAHGRGEDRHRTPLAQQQEWRMYHSSRHVVPHQHYVGSSHHTHYLGGQEEDEEILAEIIFHRETDSSGEASDPSHGMVRQRTMTLSTQDDQASQGDKEDESESASERAESSSSLIRQNTVTLSKSEESEIRDSREGSEEVEEAEAEQEEERQKSEDLKSSRDVESPVVSSQDTEQQDVSLDDLRSLLGSHFHRSQALAVARDWQEIRPRIEQDIDMVEFLFAVLEGHLGRRIKLYTYDCGEPVMIIENLELLQSLLSSHLSRQREVNELLSQEPLLVGEGQPSSDSSPSVSSRRRGRSTREAPDGEESSRGSSKRSQSLVRQGTFNVSEQETTVATIHATLDAHLTRVNKVHQFSTKQ</sequence>
<dbReference type="Proteomes" id="UP000283509">
    <property type="component" value="Unassembled WGS sequence"/>
</dbReference>